<keyword evidence="3" id="KW-0378">Hydrolase</keyword>
<dbReference type="RefSeq" id="XP_054858825.1">
    <property type="nucleotide sequence ID" value="XM_055002850.1"/>
</dbReference>
<dbReference type="PANTHER" id="PTHR12801:SF59">
    <property type="entry name" value="INTERFERON-STIMULATED GENE 20 KDA PROTEIN"/>
    <property type="match status" value="1"/>
</dbReference>
<dbReference type="InterPro" id="IPR047021">
    <property type="entry name" value="REXO1/3/4-like"/>
</dbReference>
<comment type="subcellular location">
    <subcellularLocation>
        <location evidence="1">Nucleus</location>
    </subcellularLocation>
</comment>
<dbReference type="GeneID" id="129345628"/>
<feature type="domain" description="Exonuclease" evidence="6">
    <location>
        <begin position="6"/>
        <end position="172"/>
    </location>
</feature>
<evidence type="ECO:0000259" key="6">
    <source>
        <dbReference type="SMART" id="SM00479"/>
    </source>
</evidence>
<proteinExistence type="predicted"/>
<evidence type="ECO:0000256" key="4">
    <source>
        <dbReference type="ARBA" id="ARBA00022839"/>
    </source>
</evidence>
<dbReference type="GO" id="GO:0004527">
    <property type="term" value="F:exonuclease activity"/>
    <property type="evidence" value="ECO:0007669"/>
    <property type="project" value="UniProtKB-KW"/>
</dbReference>
<dbReference type="GO" id="GO:0005730">
    <property type="term" value="C:nucleolus"/>
    <property type="evidence" value="ECO:0007669"/>
    <property type="project" value="UniProtKB-ARBA"/>
</dbReference>
<dbReference type="InterPro" id="IPR012337">
    <property type="entry name" value="RNaseH-like_sf"/>
</dbReference>
<dbReference type="FunFam" id="3.30.420.10:FF:000007">
    <property type="entry name" value="Interferon-stimulated exonuclease gene 20"/>
    <property type="match status" value="1"/>
</dbReference>
<keyword evidence="4" id="KW-0269">Exonuclease</keyword>
<evidence type="ECO:0000256" key="2">
    <source>
        <dbReference type="ARBA" id="ARBA00022722"/>
    </source>
</evidence>
<dbReference type="GO" id="GO:0045071">
    <property type="term" value="P:negative regulation of viral genome replication"/>
    <property type="evidence" value="ECO:0007669"/>
    <property type="project" value="TreeGrafter"/>
</dbReference>
<gene>
    <name evidence="8" type="primary">ISG20</name>
</gene>
<evidence type="ECO:0000313" key="8">
    <source>
        <dbReference type="RefSeq" id="XP_054858825.1"/>
    </source>
</evidence>
<evidence type="ECO:0000256" key="1">
    <source>
        <dbReference type="ARBA" id="ARBA00004123"/>
    </source>
</evidence>
<sequence>MELESNIVAMDCEMVGVGPFGTRSALARCSIVGYNGDVIYDKFVLPKEKITNYRTLVSGIQPLDMERATDFTIAKREIVEILKGKLVVGHDLRHDFEALEETKWMYRVYDTSTDWVLRRAGGLERCRRVSLRVLCERVLKKSIQNSINGHSSVEDARAAMELYKFSKSKSGGIA</sequence>
<dbReference type="CTD" id="3669"/>
<dbReference type="InterPro" id="IPR036397">
    <property type="entry name" value="RNaseH_sf"/>
</dbReference>
<evidence type="ECO:0000256" key="5">
    <source>
        <dbReference type="ARBA" id="ARBA00023242"/>
    </source>
</evidence>
<dbReference type="GO" id="GO:0006308">
    <property type="term" value="P:DNA catabolic process"/>
    <property type="evidence" value="ECO:0007669"/>
    <property type="project" value="TreeGrafter"/>
</dbReference>
<evidence type="ECO:0000313" key="7">
    <source>
        <dbReference type="Proteomes" id="UP001190640"/>
    </source>
</evidence>
<dbReference type="GO" id="GO:0006401">
    <property type="term" value="P:RNA catabolic process"/>
    <property type="evidence" value="ECO:0007669"/>
    <property type="project" value="TreeGrafter"/>
</dbReference>
<dbReference type="SMART" id="SM00479">
    <property type="entry name" value="EXOIII"/>
    <property type="match status" value="1"/>
</dbReference>
<keyword evidence="2" id="KW-0540">Nuclease</keyword>
<keyword evidence="7" id="KW-1185">Reference proteome</keyword>
<reference evidence="8" key="1">
    <citation type="submission" date="2025-08" db="UniProtKB">
        <authorList>
            <consortium name="RefSeq"/>
        </authorList>
    </citation>
    <scope>IDENTIFICATION</scope>
    <source>
        <tissue evidence="8">Blood</tissue>
    </source>
</reference>
<evidence type="ECO:0000256" key="3">
    <source>
        <dbReference type="ARBA" id="ARBA00022801"/>
    </source>
</evidence>
<dbReference type="Gene3D" id="3.30.420.10">
    <property type="entry name" value="Ribonuclease H-like superfamily/Ribonuclease H"/>
    <property type="match status" value="1"/>
</dbReference>
<dbReference type="PANTHER" id="PTHR12801">
    <property type="entry name" value="RNA EXONUCLEASE REXO1 / RECO3 FAMILY MEMBER-RELATED"/>
    <property type="match status" value="1"/>
</dbReference>
<dbReference type="GO" id="GO:0051607">
    <property type="term" value="P:defense response to virus"/>
    <property type="evidence" value="ECO:0007669"/>
    <property type="project" value="TreeGrafter"/>
</dbReference>
<dbReference type="Proteomes" id="UP001190640">
    <property type="component" value="Chromosome 18"/>
</dbReference>
<dbReference type="GO" id="GO:0003676">
    <property type="term" value="F:nucleic acid binding"/>
    <property type="evidence" value="ECO:0007669"/>
    <property type="project" value="InterPro"/>
</dbReference>
<dbReference type="KEGG" id="emc:129345628"/>
<dbReference type="InterPro" id="IPR013520">
    <property type="entry name" value="Ribonucl_H"/>
</dbReference>
<dbReference type="Pfam" id="PF00929">
    <property type="entry name" value="RNase_T"/>
    <property type="match status" value="1"/>
</dbReference>
<organism evidence="7 8">
    <name type="scientific">Eublepharis macularius</name>
    <name type="common">Leopard gecko</name>
    <name type="synonym">Cyrtodactylus macularius</name>
    <dbReference type="NCBI Taxonomy" id="481883"/>
    <lineage>
        <taxon>Eukaryota</taxon>
        <taxon>Metazoa</taxon>
        <taxon>Chordata</taxon>
        <taxon>Craniata</taxon>
        <taxon>Vertebrata</taxon>
        <taxon>Euteleostomi</taxon>
        <taxon>Lepidosauria</taxon>
        <taxon>Squamata</taxon>
        <taxon>Bifurcata</taxon>
        <taxon>Gekkota</taxon>
        <taxon>Eublepharidae</taxon>
        <taxon>Eublepharinae</taxon>
        <taxon>Eublepharis</taxon>
    </lineage>
</organism>
<dbReference type="AlphaFoldDB" id="A0AA97KMT9"/>
<keyword evidence="5" id="KW-0539">Nucleus</keyword>
<protein>
    <submittedName>
        <fullName evidence="8">Interferon-stimulated gene 20 kDa protein</fullName>
    </submittedName>
</protein>
<accession>A0AA97KMT9</accession>
<name>A0AA97KMT9_EUBMA</name>
<dbReference type="SUPFAM" id="SSF53098">
    <property type="entry name" value="Ribonuclease H-like"/>
    <property type="match status" value="1"/>
</dbReference>